<dbReference type="AlphaFoldDB" id="A0A840UKJ8"/>
<feature type="transmembrane region" description="Helical" evidence="1">
    <location>
        <begin position="228"/>
        <end position="250"/>
    </location>
</feature>
<feature type="transmembrane region" description="Helical" evidence="1">
    <location>
        <begin position="27"/>
        <end position="46"/>
    </location>
</feature>
<feature type="transmembrane region" description="Helical" evidence="1">
    <location>
        <begin position="305"/>
        <end position="323"/>
    </location>
</feature>
<keyword evidence="1" id="KW-0812">Transmembrane</keyword>
<comment type="caution">
    <text evidence="2">The sequence shown here is derived from an EMBL/GenBank/DDBJ whole genome shotgun (WGS) entry which is preliminary data.</text>
</comment>
<feature type="transmembrane region" description="Helical" evidence="1">
    <location>
        <begin position="58"/>
        <end position="76"/>
    </location>
</feature>
<organism evidence="2 3">
    <name type="scientific">Marinobacter oulmenensis</name>
    <dbReference type="NCBI Taxonomy" id="643747"/>
    <lineage>
        <taxon>Bacteria</taxon>
        <taxon>Pseudomonadati</taxon>
        <taxon>Pseudomonadota</taxon>
        <taxon>Gammaproteobacteria</taxon>
        <taxon>Pseudomonadales</taxon>
        <taxon>Marinobacteraceae</taxon>
        <taxon>Marinobacter</taxon>
    </lineage>
</organism>
<dbReference type="PANTHER" id="PTHR30354">
    <property type="entry name" value="GNT FAMILY GLUCONATE TRANSPORTER"/>
    <property type="match status" value="1"/>
</dbReference>
<feature type="transmembrane region" description="Helical" evidence="1">
    <location>
        <begin position="427"/>
        <end position="446"/>
    </location>
</feature>
<protein>
    <submittedName>
        <fullName evidence="2">GntP family gluconate:H+ symporter</fullName>
    </submittedName>
</protein>
<dbReference type="PANTHER" id="PTHR30354:SF11">
    <property type="entry name" value="PERMEASE"/>
    <property type="match status" value="1"/>
</dbReference>
<feature type="transmembrane region" description="Helical" evidence="1">
    <location>
        <begin position="134"/>
        <end position="154"/>
    </location>
</feature>
<accession>A0A840UKJ8</accession>
<evidence type="ECO:0000313" key="2">
    <source>
        <dbReference type="EMBL" id="MBB5321626.1"/>
    </source>
</evidence>
<dbReference type="InterPro" id="IPR003474">
    <property type="entry name" value="Glcn_transporter"/>
</dbReference>
<evidence type="ECO:0000256" key="1">
    <source>
        <dbReference type="SAM" id="Phobius"/>
    </source>
</evidence>
<feature type="transmembrane region" description="Helical" evidence="1">
    <location>
        <begin position="360"/>
        <end position="378"/>
    </location>
</feature>
<name>A0A840UKJ8_9GAMM</name>
<dbReference type="Proteomes" id="UP000591735">
    <property type="component" value="Unassembled WGS sequence"/>
</dbReference>
<gene>
    <name evidence="2" type="ORF">HNR38_002120</name>
</gene>
<dbReference type="RefSeq" id="WP_183703586.1">
    <property type="nucleotide sequence ID" value="NZ_JACHFE010000005.1"/>
</dbReference>
<feature type="transmembrane region" description="Helical" evidence="1">
    <location>
        <begin position="384"/>
        <end position="406"/>
    </location>
</feature>
<feature type="transmembrane region" description="Helical" evidence="1">
    <location>
        <begin position="262"/>
        <end position="284"/>
    </location>
</feature>
<feature type="transmembrane region" description="Helical" evidence="1">
    <location>
        <begin position="329"/>
        <end position="348"/>
    </location>
</feature>
<feature type="transmembrane region" description="Helical" evidence="1">
    <location>
        <begin position="96"/>
        <end position="122"/>
    </location>
</feature>
<dbReference type="Pfam" id="PF02447">
    <property type="entry name" value="GntP_permease"/>
    <property type="match status" value="1"/>
</dbReference>
<keyword evidence="3" id="KW-1185">Reference proteome</keyword>
<sequence length="447" mass="46482">MHLVLILVALIVFIVLATSKLKLNPFITLLLASFLAAFAFGLPLDSIESTIRGGFGNILGYIGLVIVLGTIIGVILERTGAAIVMAESIIKLLGGRFPTLTMSLVGFIVSIPVFCDSGFVILNSLKRSMARSLSVSPVSMTVALSTGLFATHTLVPPTPGPIAAAGNLGLENNLGLVIGVGFVFAIIAAAAGLFWAARCRNLPSTELEQAEEAFQEAREHYGELPSPMAAFAPIFVPIILICLGSIASYPTSPLGQGMVFELLNFLGKPLNALMIGLGFAAFLLKGEGKLEEFSRHTKKGLEVSAPIILITGAGGAFGSVLAQTPLGDYLGDTLSTLGLSVIMPFLVAASLKSAQGSSTVALVTTSALVAPLLTQLGLDSELGRVLAVMAIGAGAMTVSHANDSYFWVVSQFSKMSVATAYKSHTTATLIMGLVTIACVWLVSLVAL</sequence>
<feature type="transmembrane region" description="Helical" evidence="1">
    <location>
        <begin position="174"/>
        <end position="197"/>
    </location>
</feature>
<dbReference type="GO" id="GO:0015128">
    <property type="term" value="F:gluconate transmembrane transporter activity"/>
    <property type="evidence" value="ECO:0007669"/>
    <property type="project" value="InterPro"/>
</dbReference>
<evidence type="ECO:0000313" key="3">
    <source>
        <dbReference type="Proteomes" id="UP000591735"/>
    </source>
</evidence>
<dbReference type="GO" id="GO:0005886">
    <property type="term" value="C:plasma membrane"/>
    <property type="evidence" value="ECO:0007669"/>
    <property type="project" value="TreeGrafter"/>
</dbReference>
<proteinExistence type="predicted"/>
<keyword evidence="1" id="KW-0472">Membrane</keyword>
<reference evidence="2 3" key="1">
    <citation type="submission" date="2020-08" db="EMBL/GenBank/DDBJ databases">
        <title>Genomic Encyclopedia of Type Strains, Phase IV (KMG-IV): sequencing the most valuable type-strain genomes for metagenomic binning, comparative biology and taxonomic classification.</title>
        <authorList>
            <person name="Goeker M."/>
        </authorList>
    </citation>
    <scope>NUCLEOTIDE SEQUENCE [LARGE SCALE GENOMIC DNA]</scope>
    <source>
        <strain evidence="2 3">DSM 22359</strain>
    </source>
</reference>
<dbReference type="EMBL" id="JACHFE010000005">
    <property type="protein sequence ID" value="MBB5321626.1"/>
    <property type="molecule type" value="Genomic_DNA"/>
</dbReference>
<keyword evidence="1" id="KW-1133">Transmembrane helix</keyword>